<organism evidence="3">
    <name type="scientific">Oikopleura dioica</name>
    <name type="common">Tunicate</name>
    <dbReference type="NCBI Taxonomy" id="34765"/>
    <lineage>
        <taxon>Eukaryota</taxon>
        <taxon>Metazoa</taxon>
        <taxon>Chordata</taxon>
        <taxon>Tunicata</taxon>
        <taxon>Appendicularia</taxon>
        <taxon>Copelata</taxon>
        <taxon>Oikopleuridae</taxon>
        <taxon>Oikopleura</taxon>
    </lineage>
</organism>
<evidence type="ECO:0000259" key="2">
    <source>
        <dbReference type="Pfam" id="PF14240"/>
    </source>
</evidence>
<name>E4Y8I4_OIKDI</name>
<dbReference type="InterPro" id="IPR025924">
    <property type="entry name" value="YHYH_dom"/>
</dbReference>
<dbReference type="Proteomes" id="UP000011014">
    <property type="component" value="Unassembled WGS sequence"/>
</dbReference>
<evidence type="ECO:0000256" key="1">
    <source>
        <dbReference type="SAM" id="SignalP"/>
    </source>
</evidence>
<feature type="domain" description="YHYH" evidence="2">
    <location>
        <begin position="115"/>
        <end position="287"/>
    </location>
</feature>
<gene>
    <name evidence="3" type="ORF">GSOID_T00029156001</name>
</gene>
<dbReference type="AlphaFoldDB" id="E4Y8I4"/>
<keyword evidence="1" id="KW-0732">Signal</keyword>
<feature type="signal peptide" evidence="1">
    <location>
        <begin position="1"/>
        <end position="16"/>
    </location>
</feature>
<evidence type="ECO:0000313" key="3">
    <source>
        <dbReference type="EMBL" id="CBY31934.1"/>
    </source>
</evidence>
<dbReference type="EMBL" id="FN654323">
    <property type="protein sequence ID" value="CBY31934.1"/>
    <property type="molecule type" value="Genomic_DNA"/>
</dbReference>
<protein>
    <recommendedName>
        <fullName evidence="2">YHYH domain-containing protein</fullName>
    </recommendedName>
</protein>
<reference evidence="3" key="1">
    <citation type="journal article" date="2010" name="Science">
        <title>Plasticity of animal genome architecture unmasked by rapid evolution of a pelagic tunicate.</title>
        <authorList>
            <person name="Denoeud F."/>
            <person name="Henriet S."/>
            <person name="Mungpakdee S."/>
            <person name="Aury J.M."/>
            <person name="Da Silva C."/>
            <person name="Brinkmann H."/>
            <person name="Mikhaleva J."/>
            <person name="Olsen L.C."/>
            <person name="Jubin C."/>
            <person name="Canestro C."/>
            <person name="Bouquet J.M."/>
            <person name="Danks G."/>
            <person name="Poulain J."/>
            <person name="Campsteijn C."/>
            <person name="Adamski M."/>
            <person name="Cross I."/>
            <person name="Yadetie F."/>
            <person name="Muffato M."/>
            <person name="Louis A."/>
            <person name="Butcher S."/>
            <person name="Tsagkogeorga G."/>
            <person name="Konrad A."/>
            <person name="Singh S."/>
            <person name="Jensen M.F."/>
            <person name="Cong E.H."/>
            <person name="Eikeseth-Otteraa H."/>
            <person name="Noel B."/>
            <person name="Anthouard V."/>
            <person name="Porcel B.M."/>
            <person name="Kachouri-Lafond R."/>
            <person name="Nishino A."/>
            <person name="Ugolini M."/>
            <person name="Chourrout P."/>
            <person name="Nishida H."/>
            <person name="Aasland R."/>
            <person name="Huzurbazar S."/>
            <person name="Westhof E."/>
            <person name="Delsuc F."/>
            <person name="Lehrach H."/>
            <person name="Reinhardt R."/>
            <person name="Weissenbach J."/>
            <person name="Roy S.W."/>
            <person name="Artiguenave F."/>
            <person name="Postlethwait J.H."/>
            <person name="Manak J.R."/>
            <person name="Thompson E.M."/>
            <person name="Jaillon O."/>
            <person name="Du Pasquier L."/>
            <person name="Boudinot P."/>
            <person name="Liberles D.A."/>
            <person name="Volff J.N."/>
            <person name="Philippe H."/>
            <person name="Lenhard B."/>
            <person name="Roest Crollius H."/>
            <person name="Wincker P."/>
            <person name="Chourrout D."/>
        </authorList>
    </citation>
    <scope>NUCLEOTIDE SEQUENCE [LARGE SCALE GENOMIC DNA]</scope>
</reference>
<sequence>MRLVSAFLGAASALTSDEVAQFGCKSGTYYQFHKIEVDGAVQMSNTASASNNWNGCHAKMNGNCWRTELECSMTVLEATPGATPRYAINAAGIPDHNAWALTGGNSFIESRTMRFRVPRVPTLLDLADRTAAPQGAIGYATNGVPIFGPYNSGCCDAIFVEIQSMDHCLGHPANGGYHYHFFPQATGEYSGCSYSCADGGPSGLVGVANDGFPIYGPAQWYSATTGRIYEEMENCMAAGECALTHINEEHTDICGGVRVGDGDAAVGNVYRYITTNTFPYNLQCFRGDLSLSQVRQGSSWNAYTVNNSCGENSTGNDNSCDIWNQSFIDSIGCSPGSCTSQQSGIMGGDVTAVYNECPAPVSCLLDIPYSNNQPEGCADKHVNWKGSKVTRTSFRGKGSRVLRFSVNNNEGAFDADYTGFLGFSKTKCGIDFVNASIDGRLALSLADYEADYEIMYQHKRINGKQTASITQFYRTKGTGGDLGNNKKDLVYLMIQGLDQIDFGDLDMDFCLERVVVGIMPATTEDHTACAAWDKDLGY</sequence>
<feature type="chain" id="PRO_5003193798" description="YHYH domain-containing protein" evidence="1">
    <location>
        <begin position="17"/>
        <end position="538"/>
    </location>
</feature>
<accession>E4Y8I4</accession>
<proteinExistence type="predicted"/>
<dbReference type="Pfam" id="PF14240">
    <property type="entry name" value="YHYH"/>
    <property type="match status" value="1"/>
</dbReference>